<dbReference type="PROSITE" id="PS00498">
    <property type="entry name" value="TYROSINASE_2"/>
    <property type="match status" value="1"/>
</dbReference>
<comment type="caution">
    <text evidence="5">The sequence shown here is derived from an EMBL/GenBank/DDBJ whole genome shotgun (WGS) entry which is preliminary data.</text>
</comment>
<accession>A0ABR1FIM5</accession>
<feature type="compositionally biased region" description="Acidic residues" evidence="3">
    <location>
        <begin position="659"/>
        <end position="672"/>
    </location>
</feature>
<evidence type="ECO:0000259" key="4">
    <source>
        <dbReference type="PROSITE" id="PS00498"/>
    </source>
</evidence>
<evidence type="ECO:0000313" key="6">
    <source>
        <dbReference type="Proteomes" id="UP001363151"/>
    </source>
</evidence>
<proteinExistence type="predicted"/>
<sequence>MAEPRRASRAPLALGAAALGAAALCGAYLRSGAPAPRTSLTNMAALAAGGCQHAEDASALEAQLTSSCRGWHVAKANDEDSSDVTFAWSNEYEREAGRPVAEGYPLKNVIEIHRPTVFEAVVGGVAGSATGDAYEWVLTNPDGEATTHAGAAPELTLTKTGRHTLEVRATSADPARRLQNGKAFKIDLLSKFTRRSIYDLKQRDREQFLSAMRIMYSTEGELGRKQFGKKYLSMEELVATHLEGAADKACDHWHDDAGFVVHHIAFTLLMEQSLQAIDETITVPYWDYTLDELLDDWTQAQMFQEDWFGQASPETESHVVSNGPWAFTPVKKKAEPSTSVHNPYGLLRSPWNTNPTPYVTRYRYTVGMKDAGYTLPSCKHFRHAYNSMTIALINNYLNGILHGQIHIMLGGHWNVYPNATLGMGAQEFLLSSKFLWRQGYVRCPAYCSLDTPDADCTCECPASILEEYGGYAGVYETSGLDVFNSMFIDDWLGTANGDLEKVMKAICSVGHPGEMFTSAAPYDPTFWPLHGLADRFVALKRKEYYAMDTYLDETWGYDHAVSNVASDTKVVCDWSNVQSDLDMPVCSKGTCPGHREDDLLPFGNFLGNNETYTNYEFYEFMSPSNDDYPYVYDSLIHWPACDDAGEDITGASSDNSAGYDDEINMQDDDERR</sequence>
<evidence type="ECO:0000313" key="5">
    <source>
        <dbReference type="EMBL" id="KAK7231486.1"/>
    </source>
</evidence>
<feature type="region of interest" description="Disordered" evidence="3">
    <location>
        <begin position="647"/>
        <end position="672"/>
    </location>
</feature>
<keyword evidence="1" id="KW-0479">Metal-binding</keyword>
<reference evidence="5 6" key="1">
    <citation type="submission" date="2024-03" db="EMBL/GenBank/DDBJ databases">
        <title>Aureococcus anophagefferens CCMP1851 and Kratosvirus quantuckense: Draft genome of a second virus-susceptible host strain in the model system.</title>
        <authorList>
            <person name="Chase E."/>
            <person name="Truchon A.R."/>
            <person name="Schepens W."/>
            <person name="Wilhelm S.W."/>
        </authorList>
    </citation>
    <scope>NUCLEOTIDE SEQUENCE [LARGE SCALE GENOMIC DNA]</scope>
    <source>
        <strain evidence="5 6">CCMP1851</strain>
    </source>
</reference>
<dbReference type="Pfam" id="PF00264">
    <property type="entry name" value="Tyrosinase"/>
    <property type="match status" value="1"/>
</dbReference>
<feature type="domain" description="Tyrosinase copper-binding" evidence="4">
    <location>
        <begin position="523"/>
        <end position="534"/>
    </location>
</feature>
<evidence type="ECO:0000256" key="2">
    <source>
        <dbReference type="ARBA" id="ARBA00023008"/>
    </source>
</evidence>
<keyword evidence="2" id="KW-0186">Copper</keyword>
<dbReference type="InterPro" id="IPR002227">
    <property type="entry name" value="Tyrosinase_Cu-bd"/>
</dbReference>
<protein>
    <recommendedName>
        <fullName evidence="4">Tyrosinase copper-binding domain-containing protein</fullName>
    </recommendedName>
</protein>
<evidence type="ECO:0000256" key="1">
    <source>
        <dbReference type="ARBA" id="ARBA00022723"/>
    </source>
</evidence>
<gene>
    <name evidence="5" type="ORF">SO694_0025906</name>
</gene>
<keyword evidence="6" id="KW-1185">Reference proteome</keyword>
<dbReference type="Proteomes" id="UP001363151">
    <property type="component" value="Unassembled WGS sequence"/>
</dbReference>
<dbReference type="InterPro" id="IPR008922">
    <property type="entry name" value="Di-copper_centre_dom_sf"/>
</dbReference>
<dbReference type="SUPFAM" id="SSF48056">
    <property type="entry name" value="Di-copper centre-containing domain"/>
    <property type="match status" value="1"/>
</dbReference>
<dbReference type="Gene3D" id="1.10.1280.10">
    <property type="entry name" value="Di-copper center containing domain from catechol oxidase"/>
    <property type="match status" value="1"/>
</dbReference>
<name>A0ABR1FIM5_AURAN</name>
<dbReference type="InterPro" id="IPR050316">
    <property type="entry name" value="Tyrosinase/Hemocyanin"/>
</dbReference>
<dbReference type="PANTHER" id="PTHR11474">
    <property type="entry name" value="TYROSINASE FAMILY MEMBER"/>
    <property type="match status" value="1"/>
</dbReference>
<evidence type="ECO:0000256" key="3">
    <source>
        <dbReference type="SAM" id="MobiDB-lite"/>
    </source>
</evidence>
<dbReference type="EMBL" id="JBBJCI010000405">
    <property type="protein sequence ID" value="KAK7231486.1"/>
    <property type="molecule type" value="Genomic_DNA"/>
</dbReference>
<organism evidence="5 6">
    <name type="scientific">Aureococcus anophagefferens</name>
    <name type="common">Harmful bloom alga</name>
    <dbReference type="NCBI Taxonomy" id="44056"/>
    <lineage>
        <taxon>Eukaryota</taxon>
        <taxon>Sar</taxon>
        <taxon>Stramenopiles</taxon>
        <taxon>Ochrophyta</taxon>
        <taxon>Pelagophyceae</taxon>
        <taxon>Pelagomonadales</taxon>
        <taxon>Pelagomonadaceae</taxon>
        <taxon>Aureococcus</taxon>
    </lineage>
</organism>
<dbReference type="PANTHER" id="PTHR11474:SF126">
    <property type="entry name" value="TYROSINASE-LIKE PROTEIN TYR-1-RELATED"/>
    <property type="match status" value="1"/>
</dbReference>